<proteinExistence type="predicted"/>
<reference evidence="1" key="1">
    <citation type="submission" date="2022-11" db="EMBL/GenBank/DDBJ databases">
        <title>Lacinutrix neustonica HL-RS19T sp. nov., isolated from the surface microlayer sample of brackish Lake Shihwa.</title>
        <authorList>
            <person name="Choi J.Y."/>
            <person name="Hwang C.Y."/>
        </authorList>
    </citation>
    <scope>NUCLEOTIDE SEQUENCE</scope>
    <source>
        <strain evidence="1">HL-RS19</strain>
    </source>
</reference>
<dbReference type="Proteomes" id="UP001164705">
    <property type="component" value="Chromosome"/>
</dbReference>
<gene>
    <name evidence="1" type="ORF">N7U66_04735</name>
</gene>
<dbReference type="AlphaFoldDB" id="A0A9E8MWK4"/>
<evidence type="ECO:0000313" key="1">
    <source>
        <dbReference type="EMBL" id="WAC02938.1"/>
    </source>
</evidence>
<keyword evidence="2" id="KW-1185">Reference proteome</keyword>
<accession>A0A9E8MWK4</accession>
<dbReference type="EMBL" id="CP113088">
    <property type="protein sequence ID" value="WAC02938.1"/>
    <property type="molecule type" value="Genomic_DNA"/>
</dbReference>
<organism evidence="1 2">
    <name type="scientific">Lacinutrix neustonica</name>
    <dbReference type="NCBI Taxonomy" id="2980107"/>
    <lineage>
        <taxon>Bacteria</taxon>
        <taxon>Pseudomonadati</taxon>
        <taxon>Bacteroidota</taxon>
        <taxon>Flavobacteriia</taxon>
        <taxon>Flavobacteriales</taxon>
        <taxon>Flavobacteriaceae</taxon>
        <taxon>Lacinutrix</taxon>
    </lineage>
</organism>
<protein>
    <submittedName>
        <fullName evidence="1">Uncharacterized protein</fullName>
    </submittedName>
</protein>
<name>A0A9E8MWK4_9FLAO</name>
<dbReference type="KEGG" id="lnu:N7U66_04735"/>
<evidence type="ECO:0000313" key="2">
    <source>
        <dbReference type="Proteomes" id="UP001164705"/>
    </source>
</evidence>
<sequence length="87" mass="10016">MPNKNQIEISIDLINHFTNILEDTSNTNEDRIESLKALHRVVNDLGRNMDYTDFTGEMGRNKNNHLLAIPQSIILAKDLVKRLKTEL</sequence>
<dbReference type="RefSeq" id="WP_267677537.1">
    <property type="nucleotide sequence ID" value="NZ_CP113088.1"/>
</dbReference>